<sequence>MYKQFYGLRENPFNLTPDPDFLYLGKVHQKGMAYLTYGLEARKGFIQLTGEIGSGKTTLLKTLLMRNRNKIKSAFIVNPKATFEQLFRMILFQFSIIELEAEYPKDVLLSKFYNYLMEQSKQNYPVVIIFDEAQNIDISVLEEIRMLSNLETEKTKLVQMIFVGQPELRETFLLPKFRQLKQRISVAYHIAPLSKDDTEAYINHRLKVAGANGRSIFTQCACNEIYSHSNGVPRLINIVCDATLLAGYVEEKEVLDENIVKEVISELIEDLGNNTKQDEYLSTT</sequence>
<dbReference type="PANTHER" id="PTHR35894:SF1">
    <property type="entry name" value="PHOSPHORIBULOKINASE _ URIDINE KINASE FAMILY"/>
    <property type="match status" value="1"/>
</dbReference>
<name>A0A1E3X5E5_9BACT</name>
<protein>
    <recommendedName>
        <fullName evidence="1">ORC1/DEAH AAA+ ATPase domain-containing protein</fullName>
    </recommendedName>
</protein>
<reference evidence="2 3" key="1">
    <citation type="submission" date="2016-07" db="EMBL/GenBank/DDBJ databases">
        <title>Draft genome of Scalindua rubra, obtained from a brine-seawater interface in the Red Sea, sheds light on salt adaptation in anammox bacteria.</title>
        <authorList>
            <person name="Speth D.R."/>
            <person name="Lagkouvardos I."/>
            <person name="Wang Y."/>
            <person name="Qian P.-Y."/>
            <person name="Dutilh B.E."/>
            <person name="Jetten M.S."/>
        </authorList>
    </citation>
    <scope>NUCLEOTIDE SEQUENCE [LARGE SCALE GENOMIC DNA]</scope>
    <source>
        <strain evidence="2">BSI-1</strain>
    </source>
</reference>
<evidence type="ECO:0000259" key="1">
    <source>
        <dbReference type="Pfam" id="PF13401"/>
    </source>
</evidence>
<comment type="caution">
    <text evidence="2">The sequence shown here is derived from an EMBL/GenBank/DDBJ whole genome shotgun (WGS) entry which is preliminary data.</text>
</comment>
<proteinExistence type="predicted"/>
<organism evidence="2 3">
    <name type="scientific">Candidatus Scalindua rubra</name>
    <dbReference type="NCBI Taxonomy" id="1872076"/>
    <lineage>
        <taxon>Bacteria</taxon>
        <taxon>Pseudomonadati</taxon>
        <taxon>Planctomycetota</taxon>
        <taxon>Candidatus Brocadiia</taxon>
        <taxon>Candidatus Brocadiales</taxon>
        <taxon>Candidatus Scalinduaceae</taxon>
        <taxon>Candidatus Scalindua</taxon>
    </lineage>
</organism>
<dbReference type="InterPro" id="IPR052026">
    <property type="entry name" value="ExeA_AAA_ATPase_DNA-bind"/>
</dbReference>
<feature type="domain" description="ORC1/DEAH AAA+ ATPase" evidence="1">
    <location>
        <begin position="42"/>
        <end position="171"/>
    </location>
</feature>
<dbReference type="InterPro" id="IPR027417">
    <property type="entry name" value="P-loop_NTPase"/>
</dbReference>
<dbReference type="Pfam" id="PF13401">
    <property type="entry name" value="AAA_22"/>
    <property type="match status" value="1"/>
</dbReference>
<dbReference type="Proteomes" id="UP000094056">
    <property type="component" value="Unassembled WGS sequence"/>
</dbReference>
<gene>
    <name evidence="2" type="ORF">SCARUB_03984</name>
</gene>
<accession>A0A1E3X5E5</accession>
<dbReference type="EMBL" id="MAYW01000163">
    <property type="protein sequence ID" value="ODS30903.1"/>
    <property type="molecule type" value="Genomic_DNA"/>
</dbReference>
<dbReference type="AlphaFoldDB" id="A0A1E3X5E5"/>
<evidence type="ECO:0000313" key="2">
    <source>
        <dbReference type="EMBL" id="ODS30903.1"/>
    </source>
</evidence>
<dbReference type="PANTHER" id="PTHR35894">
    <property type="entry name" value="GENERAL SECRETION PATHWAY PROTEIN A-RELATED"/>
    <property type="match status" value="1"/>
</dbReference>
<evidence type="ECO:0000313" key="3">
    <source>
        <dbReference type="Proteomes" id="UP000094056"/>
    </source>
</evidence>
<dbReference type="InterPro" id="IPR049945">
    <property type="entry name" value="AAA_22"/>
</dbReference>
<dbReference type="GO" id="GO:0016887">
    <property type="term" value="F:ATP hydrolysis activity"/>
    <property type="evidence" value="ECO:0007669"/>
    <property type="project" value="InterPro"/>
</dbReference>
<dbReference type="SUPFAM" id="SSF52540">
    <property type="entry name" value="P-loop containing nucleoside triphosphate hydrolases"/>
    <property type="match status" value="1"/>
</dbReference>
<dbReference type="PATRIC" id="fig|1872076.5.peg.4753"/>
<dbReference type="Gene3D" id="3.40.50.300">
    <property type="entry name" value="P-loop containing nucleotide triphosphate hydrolases"/>
    <property type="match status" value="1"/>
</dbReference>